<comment type="caution">
    <text evidence="1">The sequence shown here is derived from an EMBL/GenBank/DDBJ whole genome shotgun (WGS) entry which is preliminary data.</text>
</comment>
<organism evidence="1">
    <name type="scientific">marine sediment metagenome</name>
    <dbReference type="NCBI Taxonomy" id="412755"/>
    <lineage>
        <taxon>unclassified sequences</taxon>
        <taxon>metagenomes</taxon>
        <taxon>ecological metagenomes</taxon>
    </lineage>
</organism>
<protein>
    <submittedName>
        <fullName evidence="1">Uncharacterized protein</fullName>
    </submittedName>
</protein>
<sequence>MINLITGTAQSLHDKWCEQMREKVMELCDLILAETNPVNVLGPPEVTREMEKKARALRKELKQ</sequence>
<dbReference type="EMBL" id="LAZR01053969">
    <property type="protein sequence ID" value="KKK79562.1"/>
    <property type="molecule type" value="Genomic_DNA"/>
</dbReference>
<reference evidence="1" key="1">
    <citation type="journal article" date="2015" name="Nature">
        <title>Complex archaea that bridge the gap between prokaryotes and eukaryotes.</title>
        <authorList>
            <person name="Spang A."/>
            <person name="Saw J.H."/>
            <person name="Jorgensen S.L."/>
            <person name="Zaremba-Niedzwiedzka K."/>
            <person name="Martijn J."/>
            <person name="Lind A.E."/>
            <person name="van Eijk R."/>
            <person name="Schleper C."/>
            <person name="Guy L."/>
            <person name="Ettema T.J."/>
        </authorList>
    </citation>
    <scope>NUCLEOTIDE SEQUENCE</scope>
</reference>
<dbReference type="AlphaFoldDB" id="A0A0F8YDQ0"/>
<proteinExistence type="predicted"/>
<gene>
    <name evidence="1" type="ORF">LCGC14_2832230</name>
</gene>
<evidence type="ECO:0000313" key="1">
    <source>
        <dbReference type="EMBL" id="KKK79562.1"/>
    </source>
</evidence>
<name>A0A0F8YDQ0_9ZZZZ</name>
<accession>A0A0F8YDQ0</accession>